<evidence type="ECO:0000313" key="20">
    <source>
        <dbReference type="EMBL" id="MEC0483627.1"/>
    </source>
</evidence>
<dbReference type="Proteomes" id="UP001341297">
    <property type="component" value="Unassembled WGS sequence"/>
</dbReference>
<evidence type="ECO:0000256" key="4">
    <source>
        <dbReference type="ARBA" id="ARBA00022630"/>
    </source>
</evidence>
<dbReference type="InterPro" id="IPR008255">
    <property type="entry name" value="Pyr_nucl-diS_OxRdtase_2_AS"/>
</dbReference>
<evidence type="ECO:0000256" key="7">
    <source>
        <dbReference type="ARBA" id="ARBA00023027"/>
    </source>
</evidence>
<dbReference type="InterPro" id="IPR012336">
    <property type="entry name" value="Thioredoxin-like_fold"/>
</dbReference>
<evidence type="ECO:0000256" key="13">
    <source>
        <dbReference type="ARBA" id="ARBA00074388"/>
    </source>
</evidence>
<evidence type="ECO:0000256" key="12">
    <source>
        <dbReference type="ARBA" id="ARBA00056454"/>
    </source>
</evidence>
<dbReference type="InterPro" id="IPR012081">
    <property type="entry name" value="Alkyl_hydroperoxide_Rdtase_suF"/>
</dbReference>
<dbReference type="GO" id="GO:0008137">
    <property type="term" value="F:NADH dehydrogenase (ubiquinone) activity"/>
    <property type="evidence" value="ECO:0007669"/>
    <property type="project" value="UniProtKB-EC"/>
</dbReference>
<dbReference type="InterPro" id="IPR023753">
    <property type="entry name" value="FAD/NAD-binding_dom"/>
</dbReference>
<dbReference type="GO" id="GO:0000302">
    <property type="term" value="P:response to reactive oxygen species"/>
    <property type="evidence" value="ECO:0007669"/>
    <property type="project" value="InterPro"/>
</dbReference>
<evidence type="ECO:0000256" key="2">
    <source>
        <dbReference type="ARBA" id="ARBA00011738"/>
    </source>
</evidence>
<feature type="binding site" evidence="15">
    <location>
        <begin position="210"/>
        <end position="225"/>
    </location>
    <ligand>
        <name>FAD</name>
        <dbReference type="ChEBI" id="CHEBI:57692"/>
    </ligand>
</feature>
<evidence type="ECO:0000256" key="1">
    <source>
        <dbReference type="ARBA" id="ARBA00009333"/>
    </source>
</evidence>
<evidence type="ECO:0000256" key="11">
    <source>
        <dbReference type="ARBA" id="ARBA00049551"/>
    </source>
</evidence>
<evidence type="ECO:0000256" key="15">
    <source>
        <dbReference type="PIRSR" id="PIRSR000238-1"/>
    </source>
</evidence>
<dbReference type="SUPFAM" id="SSF52833">
    <property type="entry name" value="Thioredoxin-like"/>
    <property type="match status" value="2"/>
</dbReference>
<dbReference type="InterPro" id="IPR044142">
    <property type="entry name" value="AhpF_NTD_N"/>
</dbReference>
<evidence type="ECO:0000313" key="19">
    <source>
        <dbReference type="EMBL" id="KRT89958.1"/>
    </source>
</evidence>
<evidence type="ECO:0000256" key="9">
    <source>
        <dbReference type="ARBA" id="ARBA00023157"/>
    </source>
</evidence>
<dbReference type="GO" id="GO:0005829">
    <property type="term" value="C:cytosol"/>
    <property type="evidence" value="ECO:0007669"/>
    <property type="project" value="UniProtKB-ARBA"/>
</dbReference>
<feature type="domain" description="FAD/NAD(P)-binding" evidence="17">
    <location>
        <begin position="209"/>
        <end position="488"/>
    </location>
</feature>
<dbReference type="Gene3D" id="3.40.30.80">
    <property type="match status" value="1"/>
</dbReference>
<comment type="subunit">
    <text evidence="2">Homodimer.</text>
</comment>
<keyword evidence="4" id="KW-0285">Flavoprotein</keyword>
<feature type="disulfide bond" description="Redox-active" evidence="16">
    <location>
        <begin position="337"/>
        <end position="340"/>
    </location>
</feature>
<dbReference type="OrthoDB" id="9806179at2"/>
<reference evidence="19 21" key="1">
    <citation type="journal article" date="2015" name="Int. J. Syst. Evol. Microbiol.">
        <title>Bacillus glycinifermentans sp. nov., isolated from fermented soybean paste.</title>
        <authorList>
            <person name="Kim S.J."/>
            <person name="Dunlap C.A."/>
            <person name="Kwon S.W."/>
            <person name="Rooney A.P."/>
        </authorList>
    </citation>
    <scope>NUCLEOTIDE SEQUENCE [LARGE SCALE GENOMIC DNA]</scope>
    <source>
        <strain evidence="19 21">GO-13</strain>
    </source>
</reference>
<dbReference type="STRING" id="1664069.BGLY_4678"/>
<dbReference type="PRINTS" id="PR00368">
    <property type="entry name" value="FADPNR"/>
</dbReference>
<dbReference type="PROSITE" id="PS00573">
    <property type="entry name" value="PYRIDINE_REDOX_2"/>
    <property type="match status" value="1"/>
</dbReference>
<feature type="binding site" evidence="15">
    <location>
        <begin position="349"/>
        <end position="363"/>
    </location>
    <ligand>
        <name>NAD(+)</name>
        <dbReference type="ChEBI" id="CHEBI:57540"/>
    </ligand>
</feature>
<keyword evidence="15" id="KW-0521">NADP</keyword>
<dbReference type="InterPro" id="IPR036249">
    <property type="entry name" value="Thioredoxin-like_sf"/>
</dbReference>
<dbReference type="InterPro" id="IPR050097">
    <property type="entry name" value="Ferredoxin-NADP_redctase_2"/>
</dbReference>
<dbReference type="InterPro" id="IPR036188">
    <property type="entry name" value="FAD/NAD-bd_sf"/>
</dbReference>
<dbReference type="AlphaFoldDB" id="A0A0T6BJL2"/>
<keyword evidence="10 16" id="KW-0676">Redox-active center</keyword>
<keyword evidence="22" id="KW-1185">Reference proteome</keyword>
<feature type="binding site" evidence="15">
    <location>
        <begin position="469"/>
        <end position="479"/>
    </location>
    <ligand>
        <name>FAD</name>
        <dbReference type="ChEBI" id="CHEBI:57692"/>
    </ligand>
</feature>
<dbReference type="NCBIfam" id="TIGR03140">
    <property type="entry name" value="AhpF"/>
    <property type="match status" value="1"/>
</dbReference>
<dbReference type="Proteomes" id="UP000036168">
    <property type="component" value="Unassembled WGS sequence"/>
</dbReference>
<dbReference type="GO" id="GO:0102039">
    <property type="term" value="F:NADH-dependent peroxiredoxin activity"/>
    <property type="evidence" value="ECO:0007669"/>
    <property type="project" value="InterPro"/>
</dbReference>
<keyword evidence="8" id="KW-0830">Ubiquinone</keyword>
<dbReference type="SUPFAM" id="SSF51905">
    <property type="entry name" value="FAD/NAD(P)-binding domain"/>
    <property type="match status" value="1"/>
</dbReference>
<feature type="domain" description="Thioredoxin-like fold" evidence="18">
    <location>
        <begin position="125"/>
        <end position="193"/>
    </location>
</feature>
<dbReference type="GO" id="GO:0032991">
    <property type="term" value="C:protein-containing complex"/>
    <property type="evidence" value="ECO:0007669"/>
    <property type="project" value="UniProtKB-ARBA"/>
</dbReference>
<dbReference type="PIRSF" id="PIRSF000238">
    <property type="entry name" value="AhpF"/>
    <property type="match status" value="1"/>
</dbReference>
<comment type="cofactor">
    <cofactor evidence="15">
        <name>FAD</name>
        <dbReference type="ChEBI" id="CHEBI:57692"/>
    </cofactor>
    <text evidence="15">Binds 1 FAD per subunit.</text>
</comment>
<comment type="catalytic activity">
    <reaction evidence="11">
        <text>a ubiquinone + NADH + 5 H(+)(in) = a ubiquinol + NAD(+) + 4 H(+)(out)</text>
        <dbReference type="Rhea" id="RHEA:29091"/>
        <dbReference type="Rhea" id="RHEA-COMP:9565"/>
        <dbReference type="Rhea" id="RHEA-COMP:9566"/>
        <dbReference type="ChEBI" id="CHEBI:15378"/>
        <dbReference type="ChEBI" id="CHEBI:16389"/>
        <dbReference type="ChEBI" id="CHEBI:17976"/>
        <dbReference type="ChEBI" id="CHEBI:57540"/>
        <dbReference type="ChEBI" id="CHEBI:57945"/>
        <dbReference type="EC" id="7.1.1.2"/>
    </reaction>
</comment>
<evidence type="ECO:0000256" key="6">
    <source>
        <dbReference type="ARBA" id="ARBA00023002"/>
    </source>
</evidence>
<proteinExistence type="inferred from homology"/>
<dbReference type="GO" id="GO:0016668">
    <property type="term" value="F:oxidoreductase activity, acting on a sulfur group of donors, NAD(P) as acceptor"/>
    <property type="evidence" value="ECO:0007669"/>
    <property type="project" value="UniProtKB-ARBA"/>
</dbReference>
<dbReference type="EMBL" id="LECW02000045">
    <property type="protein sequence ID" value="KRT89958.1"/>
    <property type="molecule type" value="Genomic_DNA"/>
</dbReference>
<dbReference type="PRINTS" id="PR00469">
    <property type="entry name" value="PNDRDTASEII"/>
</dbReference>
<reference evidence="20 22" key="3">
    <citation type="submission" date="2023-03" db="EMBL/GenBank/DDBJ databases">
        <title>Agriculturally important microbes genome sequencing.</title>
        <authorList>
            <person name="Dunlap C."/>
        </authorList>
    </citation>
    <scope>NUCLEOTIDE SEQUENCE [LARGE SCALE GENOMIC DNA]</scope>
    <source>
        <strain evidence="20 22">CBP-3203</strain>
    </source>
</reference>
<dbReference type="Gene3D" id="3.50.50.60">
    <property type="entry name" value="FAD/NAD(P)-binding domain"/>
    <property type="match status" value="2"/>
</dbReference>
<dbReference type="CDD" id="cd02974">
    <property type="entry name" value="AhpF_NTD_N"/>
    <property type="match status" value="1"/>
</dbReference>
<dbReference type="CDD" id="cd03026">
    <property type="entry name" value="AhpF_NTD_C"/>
    <property type="match status" value="1"/>
</dbReference>
<dbReference type="Pfam" id="PF07992">
    <property type="entry name" value="Pyr_redox_2"/>
    <property type="match status" value="1"/>
</dbReference>
<protein>
    <recommendedName>
        <fullName evidence="13">NADH dehydrogenase</fullName>
        <ecNumber evidence="3">7.1.1.2</ecNumber>
    </recommendedName>
    <alternativeName>
        <fullName evidence="14">Alkyl hydroperoxide reductase</fullName>
    </alternativeName>
</protein>
<comment type="similarity">
    <text evidence="1">Belongs to the class-II pyridine nucleotide-disulfide oxidoreductase family.</text>
</comment>
<dbReference type="GO" id="GO:0050660">
    <property type="term" value="F:flavin adenine dinucleotide binding"/>
    <property type="evidence" value="ECO:0007669"/>
    <property type="project" value="InterPro"/>
</dbReference>
<evidence type="ECO:0000256" key="16">
    <source>
        <dbReference type="PIRSR" id="PIRSR000238-2"/>
    </source>
</evidence>
<keyword evidence="9 16" id="KW-1015">Disulfide bond</keyword>
<keyword evidence="7 15" id="KW-0520">NAD</keyword>
<evidence type="ECO:0000256" key="5">
    <source>
        <dbReference type="ARBA" id="ARBA00022827"/>
    </source>
</evidence>
<organism evidence="19 21">
    <name type="scientific">Bacillus glycinifermentans</name>
    <dbReference type="NCBI Taxonomy" id="1664069"/>
    <lineage>
        <taxon>Bacteria</taxon>
        <taxon>Bacillati</taxon>
        <taxon>Bacillota</taxon>
        <taxon>Bacilli</taxon>
        <taxon>Bacillales</taxon>
        <taxon>Bacillaceae</taxon>
        <taxon>Bacillus</taxon>
    </lineage>
</organism>
<evidence type="ECO:0000313" key="21">
    <source>
        <dbReference type="Proteomes" id="UP000036168"/>
    </source>
</evidence>
<evidence type="ECO:0000259" key="17">
    <source>
        <dbReference type="Pfam" id="PF07992"/>
    </source>
</evidence>
<name>A0A0T6BJL2_9BACI</name>
<evidence type="ECO:0000313" key="22">
    <source>
        <dbReference type="Proteomes" id="UP001341297"/>
    </source>
</evidence>
<dbReference type="Pfam" id="PF13192">
    <property type="entry name" value="Thioredoxin_3"/>
    <property type="match status" value="1"/>
</dbReference>
<reference evidence="19" key="2">
    <citation type="submission" date="2015-10" db="EMBL/GenBank/DDBJ databases">
        <authorList>
            <person name="Gilbert D.G."/>
        </authorList>
    </citation>
    <scope>NUCLEOTIDE SEQUENCE</scope>
    <source>
        <strain evidence="19">GO-13</strain>
    </source>
</reference>
<dbReference type="EC" id="7.1.1.2" evidence="3"/>
<dbReference type="InterPro" id="IPR044141">
    <property type="entry name" value="AhpF_NTD_C"/>
</dbReference>
<dbReference type="RefSeq" id="WP_057957725.1">
    <property type="nucleotide sequence ID" value="NZ_CP023481.1"/>
</dbReference>
<dbReference type="GO" id="GO:0051287">
    <property type="term" value="F:NAD binding"/>
    <property type="evidence" value="ECO:0007669"/>
    <property type="project" value="InterPro"/>
</dbReference>
<evidence type="ECO:0000256" key="3">
    <source>
        <dbReference type="ARBA" id="ARBA00012944"/>
    </source>
</evidence>
<evidence type="ECO:0000259" key="18">
    <source>
        <dbReference type="Pfam" id="PF13192"/>
    </source>
</evidence>
<keyword evidence="6" id="KW-0560">Oxidoreductase</keyword>
<sequence length="509" mass="54997">MVLEANIKAQLNQYMQLIENDIVLKVSAGEDDVSKDMLALVEELASMSSKVTVEKAQLNRTPSFSVNRAGEETGITFAGVPLGHEFTSLVLALLQVSGRPPKVDQKIIDQIKNISGEYHFESYISLTCHNCPDVVQALNMMSVLNPNITHTMIDGAAYKSEVESKNIMAVPTVFLNGESFGSGRMTIEEILAKMGSGTDASELSDKDPFDVLVVGGGPAGASAAIYAARKGIRTGIVAERFGGQVLDTMSIENFISVKRTEGPKLAASLEEHVKDYDIDVMNLQRAKHLEKKDLFELELENGAVLKSKTVILSTGARWRNIGVPGEQEFKNKGVAYCPHCDGPLFEGKDVAVIGGGNSGIEAAIDLAGIVNHVTVLEFAPELKADEVLQKRLYSLPNVTVVKNAQTKEITGEENVNGITYVDRETGAEKHVELQGVFVQIGLVPNTEWLPETVERNRIGEIVVDKRGETTIPGLFAAGDCTDSPYNQIIISMGSGANAALGAFDYLIRN</sequence>
<accession>A0A0T6BJL2</accession>
<keyword evidence="5 15" id="KW-0274">FAD</keyword>
<comment type="caution">
    <text evidence="19">The sequence shown here is derived from an EMBL/GenBank/DDBJ whole genome shotgun (WGS) entry which is preliminary data.</text>
</comment>
<dbReference type="EMBL" id="JARRTL010000006">
    <property type="protein sequence ID" value="MEC0483627.1"/>
    <property type="molecule type" value="Genomic_DNA"/>
</dbReference>
<dbReference type="PANTHER" id="PTHR48105">
    <property type="entry name" value="THIOREDOXIN REDUCTASE 1-RELATED-RELATED"/>
    <property type="match status" value="1"/>
</dbReference>
<dbReference type="FunFam" id="3.50.50.60:FF:000007">
    <property type="entry name" value="Alkyl hydroperoxide reductase, F subunit"/>
    <property type="match status" value="1"/>
</dbReference>
<evidence type="ECO:0000256" key="8">
    <source>
        <dbReference type="ARBA" id="ARBA00023075"/>
    </source>
</evidence>
<dbReference type="PROSITE" id="PS51354">
    <property type="entry name" value="GLUTAREDOXIN_2"/>
    <property type="match status" value="1"/>
</dbReference>
<evidence type="ECO:0000256" key="14">
    <source>
        <dbReference type="ARBA" id="ARBA00083479"/>
    </source>
</evidence>
<comment type="function">
    <text evidence="12">Transfer of electrons from NADH to the respiratory chain. The immediate electron acceptor for the enzyme is believed to be ubiquinone.</text>
</comment>
<evidence type="ECO:0000256" key="10">
    <source>
        <dbReference type="ARBA" id="ARBA00023284"/>
    </source>
</evidence>
<gene>
    <name evidence="20" type="primary">ahpF</name>
    <name evidence="19" type="ORF">AB447_205040</name>
    <name evidence="20" type="ORF">P8828_02015</name>
</gene>